<dbReference type="GO" id="GO:0010181">
    <property type="term" value="F:FMN binding"/>
    <property type="evidence" value="ECO:0007669"/>
    <property type="project" value="TreeGrafter"/>
</dbReference>
<accession>A0A1I3NWS8</accession>
<dbReference type="SUPFAM" id="SSF52218">
    <property type="entry name" value="Flavoproteins"/>
    <property type="match status" value="1"/>
</dbReference>
<dbReference type="GO" id="GO:0009055">
    <property type="term" value="F:electron transfer activity"/>
    <property type="evidence" value="ECO:0007669"/>
    <property type="project" value="TreeGrafter"/>
</dbReference>
<evidence type="ECO:0000256" key="1">
    <source>
        <dbReference type="ARBA" id="ARBA00023002"/>
    </source>
</evidence>
<dbReference type="InterPro" id="IPR003680">
    <property type="entry name" value="Flavodoxin_fold"/>
</dbReference>
<dbReference type="Pfam" id="PF02525">
    <property type="entry name" value="Flavodoxin_2"/>
    <property type="match status" value="1"/>
</dbReference>
<dbReference type="GO" id="GO:0003955">
    <property type="term" value="F:NAD(P)H dehydrogenase (quinone) activity"/>
    <property type="evidence" value="ECO:0007669"/>
    <property type="project" value="TreeGrafter"/>
</dbReference>
<proteinExistence type="predicted"/>
<dbReference type="Proteomes" id="UP000199545">
    <property type="component" value="Unassembled WGS sequence"/>
</dbReference>
<dbReference type="EMBL" id="FORR01000005">
    <property type="protein sequence ID" value="SFJ13728.1"/>
    <property type="molecule type" value="Genomic_DNA"/>
</dbReference>
<dbReference type="InterPro" id="IPR046980">
    <property type="entry name" value="KefG/KefF"/>
</dbReference>
<dbReference type="STRING" id="46223.SAMN05421852_1055"/>
<dbReference type="OrthoDB" id="9798454at2"/>
<organism evidence="3 4">
    <name type="scientific">Thermoflavimicrobium dichotomicum</name>
    <dbReference type="NCBI Taxonomy" id="46223"/>
    <lineage>
        <taxon>Bacteria</taxon>
        <taxon>Bacillati</taxon>
        <taxon>Bacillota</taxon>
        <taxon>Bacilli</taxon>
        <taxon>Bacillales</taxon>
        <taxon>Thermoactinomycetaceae</taxon>
        <taxon>Thermoflavimicrobium</taxon>
    </lineage>
</organism>
<dbReference type="PANTHER" id="PTHR47307">
    <property type="entry name" value="GLUTATHIONE-REGULATED POTASSIUM-EFFLUX SYSTEM ANCILLARY PROTEIN KEFG"/>
    <property type="match status" value="1"/>
</dbReference>
<feature type="domain" description="Flavodoxin-like fold" evidence="2">
    <location>
        <begin position="1"/>
        <end position="168"/>
    </location>
</feature>
<dbReference type="AlphaFoldDB" id="A0A1I3NWS8"/>
<protein>
    <submittedName>
        <fullName evidence="3">Putative NADPH-quinone reductase (Modulator of drug activity B)</fullName>
    </submittedName>
</protein>
<dbReference type="Gene3D" id="3.40.50.360">
    <property type="match status" value="1"/>
</dbReference>
<sequence>METLVIVAHPNFQHSKVNKRWVQELQKHSGITIHNLSLAYPDDQINIYYERELVLRHDRIVLQFPMLFYNVPYILKKWIDEVFAYLWSGDDGAKLLGKDLMLAISMGAPAESYKPDGFNYYTVEELVRPMEAVANLVGMNFLPVFKFFNAAMATDEEIEASAKEYVEYVLKVGEPNHI</sequence>
<keyword evidence="4" id="KW-1185">Reference proteome</keyword>
<gene>
    <name evidence="3" type="ORF">SAMN05421852_1055</name>
</gene>
<evidence type="ECO:0000313" key="3">
    <source>
        <dbReference type="EMBL" id="SFJ13728.1"/>
    </source>
</evidence>
<dbReference type="PANTHER" id="PTHR47307:SF1">
    <property type="entry name" value="GLUTATHIONE-REGULATED POTASSIUM-EFFLUX SYSTEM ANCILLARY PROTEIN KEFG"/>
    <property type="match status" value="1"/>
</dbReference>
<reference evidence="3 4" key="1">
    <citation type="submission" date="2016-10" db="EMBL/GenBank/DDBJ databases">
        <authorList>
            <person name="de Groot N.N."/>
        </authorList>
    </citation>
    <scope>NUCLEOTIDE SEQUENCE [LARGE SCALE GENOMIC DNA]</scope>
    <source>
        <strain evidence="3 4">DSM 44778</strain>
    </source>
</reference>
<evidence type="ECO:0000259" key="2">
    <source>
        <dbReference type="Pfam" id="PF02525"/>
    </source>
</evidence>
<name>A0A1I3NWS8_9BACL</name>
<keyword evidence="1" id="KW-0560">Oxidoreductase</keyword>
<dbReference type="InterPro" id="IPR029039">
    <property type="entry name" value="Flavoprotein-like_sf"/>
</dbReference>
<evidence type="ECO:0000313" key="4">
    <source>
        <dbReference type="Proteomes" id="UP000199545"/>
    </source>
</evidence>
<dbReference type="RefSeq" id="WP_093229035.1">
    <property type="nucleotide sequence ID" value="NZ_FORR01000005.1"/>
</dbReference>